<dbReference type="PANTHER" id="PTHR37937">
    <property type="entry name" value="CONJUGATIVE TRANSFER: DNA TRANSPORT"/>
    <property type="match status" value="1"/>
</dbReference>
<evidence type="ECO:0000313" key="11">
    <source>
        <dbReference type="Proteomes" id="UP000051497"/>
    </source>
</evidence>
<dbReference type="STRING" id="295108.HT99x_02642"/>
<evidence type="ECO:0000259" key="8">
    <source>
        <dbReference type="Pfam" id="PF10412"/>
    </source>
</evidence>
<dbReference type="Proteomes" id="UP000051497">
    <property type="component" value="Unassembled WGS sequence"/>
</dbReference>
<evidence type="ECO:0000256" key="3">
    <source>
        <dbReference type="ARBA" id="ARBA00022692"/>
    </source>
</evidence>
<dbReference type="InterPro" id="IPR027417">
    <property type="entry name" value="P-loop_NTPase"/>
</dbReference>
<dbReference type="InterPro" id="IPR019476">
    <property type="entry name" value="T4SS_TraD_DNA-bd"/>
</dbReference>
<dbReference type="Gene3D" id="3.40.50.300">
    <property type="entry name" value="P-loop containing nucleotide triphosphate hydrolases"/>
    <property type="match status" value="2"/>
</dbReference>
<comment type="caution">
    <text evidence="9">The sequence shown here is derived from an EMBL/GenBank/DDBJ whole genome shotgun (WGS) entry which is preliminary data.</text>
</comment>
<name>A0A0Q9YS25_9GAMM</name>
<reference evidence="9" key="1">
    <citation type="submission" date="2015-09" db="EMBL/GenBank/DDBJ databases">
        <title>Draft Genome Sequences of Two Novel Amoeba-resistant Intranuclear Bacteria, Candidatus Berkiella cookevillensis and Candidatus Berkiella aquae.</title>
        <authorList>
            <person name="Mehari Y.T."/>
            <person name="Arivett B.A."/>
            <person name="Farone A.L."/>
            <person name="Gunderson J.H."/>
            <person name="Farone M.B."/>
        </authorList>
    </citation>
    <scope>NUCLEOTIDE SEQUENCE [LARGE SCALE GENOMIC DNA]</scope>
    <source>
        <strain evidence="9">HT99</strain>
    </source>
</reference>
<evidence type="ECO:0000313" key="10">
    <source>
        <dbReference type="EMBL" id="MCS5712809.1"/>
    </source>
</evidence>
<accession>A0A0Q9YS25</accession>
<dbReference type="AlphaFoldDB" id="A0A0Q9YS25"/>
<dbReference type="EMBL" id="LKAJ02000002">
    <property type="protein sequence ID" value="MCS5712809.1"/>
    <property type="molecule type" value="Genomic_DNA"/>
</dbReference>
<keyword evidence="4 7" id="KW-1133">Transmembrane helix</keyword>
<feature type="transmembrane region" description="Helical" evidence="7">
    <location>
        <begin position="20"/>
        <end position="46"/>
    </location>
</feature>
<evidence type="ECO:0000256" key="6">
    <source>
        <dbReference type="SAM" id="MobiDB-lite"/>
    </source>
</evidence>
<protein>
    <submittedName>
        <fullName evidence="9">Coupling protein TraD</fullName>
    </submittedName>
    <submittedName>
        <fullName evidence="10">Type IV secretion system DNA-binding domain-containing protein</fullName>
    </submittedName>
</protein>
<evidence type="ECO:0000256" key="4">
    <source>
        <dbReference type="ARBA" id="ARBA00022989"/>
    </source>
</evidence>
<comment type="subcellular location">
    <subcellularLocation>
        <location evidence="1">Cell membrane</location>
        <topology evidence="1">Multi-pass membrane protein</topology>
    </subcellularLocation>
</comment>
<sequence>MSAFLNFTRGGQVQLHGIHMFWQVLLRFFKISLIVFMLFTTLLWVYQTKPYERYLLTQGVKAFLCQGNVYCPKVLEHKDPYGHLRRYTPKQLLSSPPIKQQLRLSRGEFWWSLKVSALTSWIIALLVAWLLTRFGAMRSQQQMLRGTTLATPQEYKRIVKRAHQASRWTLSGVPLPKDAETQHILLCGSPGGGKSVCTHELLSQVRQAGQKALVYDIKGAFIPHYYREGKDIILNPLDERSPSWNLWQECNALTDYDAMASAIVPDVSVSSESFWTKAARTLLAITASQFKHRQNPRMKELIHHLFCSDLKEVESLLQGTLGSAMVGKDLEKGTRSVILTLVTYCKSLMYLKDEPQTPSFVIRDWVNNDKDDSWLFISSNQRLADTLKPLISLWLELAVNALLSLEESRNRRLWFFFDELASLQRLPSLEPVLSRGRGYGACFVGAIQDIHQLRDLYGDKAAEVLVSLFGTSLFFSTNNNHSAKWAAEQLGRAEFLEAREGYSMGAHQMRDGVTLSHQRRQEFVVMDSEIRHLKKREAFMVTAGGWPVTKLLFAIKKRLEKCPAIIERNLSSINHEVSTLEQKIETLTLDPLDRVNQKVSTTSSAPNEANSNDVEEQQIDLF</sequence>
<feature type="region of interest" description="Disordered" evidence="6">
    <location>
        <begin position="597"/>
        <end position="622"/>
    </location>
</feature>
<dbReference type="PANTHER" id="PTHR37937:SF1">
    <property type="entry name" value="CONJUGATIVE TRANSFER: DNA TRANSPORT"/>
    <property type="match status" value="1"/>
</dbReference>
<dbReference type="OrthoDB" id="9803543at2"/>
<feature type="compositionally biased region" description="Acidic residues" evidence="6">
    <location>
        <begin position="613"/>
        <end position="622"/>
    </location>
</feature>
<keyword evidence="5 7" id="KW-0472">Membrane</keyword>
<keyword evidence="2" id="KW-1003">Cell membrane</keyword>
<dbReference type="GO" id="GO:0003677">
    <property type="term" value="F:DNA binding"/>
    <property type="evidence" value="ECO:0007669"/>
    <property type="project" value="UniProtKB-KW"/>
</dbReference>
<keyword evidence="11" id="KW-1185">Reference proteome</keyword>
<keyword evidence="3 7" id="KW-0812">Transmembrane</keyword>
<proteinExistence type="predicted"/>
<evidence type="ECO:0000256" key="2">
    <source>
        <dbReference type="ARBA" id="ARBA00022475"/>
    </source>
</evidence>
<dbReference type="InterPro" id="IPR051539">
    <property type="entry name" value="T4SS-coupling_protein"/>
</dbReference>
<dbReference type="CDD" id="cd01127">
    <property type="entry name" value="TrwB_TraG_TraD_VirD4"/>
    <property type="match status" value="1"/>
</dbReference>
<reference evidence="10" key="2">
    <citation type="journal article" date="2016" name="Genome Announc.">
        <title>Draft Genome Sequences of Two Novel Amoeba-Resistant Intranuclear Bacteria, 'Candidatus Berkiella cookevillensis' and 'Candidatus Berkiella aquae'.</title>
        <authorList>
            <person name="Mehari Y.T."/>
            <person name="Arivett B.A."/>
            <person name="Farone A.L."/>
            <person name="Gunderson J.H."/>
            <person name="Farone M.B."/>
        </authorList>
    </citation>
    <scope>NUCLEOTIDE SEQUENCE</scope>
    <source>
        <strain evidence="10">HT99</strain>
    </source>
</reference>
<dbReference type="Pfam" id="PF10412">
    <property type="entry name" value="TrwB_AAD_bind"/>
    <property type="match status" value="1"/>
</dbReference>
<dbReference type="RefSeq" id="WP_083482960.1">
    <property type="nucleotide sequence ID" value="NZ_LKAJ02000002.1"/>
</dbReference>
<reference evidence="10" key="3">
    <citation type="submission" date="2021-06" db="EMBL/GenBank/DDBJ databases">
        <title>Genomic Description and Analysis of Intracellular Bacteria, Candidatus Berkiella cookevillensis and Candidatus Berkiella aquae.</title>
        <authorList>
            <person name="Kidane D.T."/>
            <person name="Mehari Y.T."/>
            <person name="Rice F.C."/>
            <person name="Arivett B.A."/>
            <person name="Farone A.L."/>
            <person name="Berk S.G."/>
            <person name="Farone M.B."/>
        </authorList>
    </citation>
    <scope>NUCLEOTIDE SEQUENCE</scope>
    <source>
        <strain evidence="10">HT99</strain>
    </source>
</reference>
<organism evidence="9">
    <name type="scientific">Candidatus Berkiella aquae</name>
    <dbReference type="NCBI Taxonomy" id="295108"/>
    <lineage>
        <taxon>Bacteria</taxon>
        <taxon>Pseudomonadati</taxon>
        <taxon>Pseudomonadota</taxon>
        <taxon>Gammaproteobacteria</taxon>
        <taxon>Candidatus Berkiellales</taxon>
        <taxon>Candidatus Berkiellaceae</taxon>
        <taxon>Candidatus Berkiella</taxon>
    </lineage>
</organism>
<dbReference type="EMBL" id="LKAJ01000014">
    <property type="protein sequence ID" value="KRG20250.1"/>
    <property type="molecule type" value="Genomic_DNA"/>
</dbReference>
<gene>
    <name evidence="9" type="primary">traD_1</name>
    <name evidence="10" type="ORF">HT99x_015325</name>
    <name evidence="9" type="ORF">HT99x_02642</name>
</gene>
<keyword evidence="10" id="KW-0238">DNA-binding</keyword>
<feature type="transmembrane region" description="Helical" evidence="7">
    <location>
        <begin position="109"/>
        <end position="131"/>
    </location>
</feature>
<evidence type="ECO:0000313" key="9">
    <source>
        <dbReference type="EMBL" id="KRG20250.1"/>
    </source>
</evidence>
<evidence type="ECO:0000256" key="7">
    <source>
        <dbReference type="SAM" id="Phobius"/>
    </source>
</evidence>
<evidence type="ECO:0000256" key="1">
    <source>
        <dbReference type="ARBA" id="ARBA00004651"/>
    </source>
</evidence>
<dbReference type="SUPFAM" id="SSF52540">
    <property type="entry name" value="P-loop containing nucleoside triphosphate hydrolases"/>
    <property type="match status" value="1"/>
</dbReference>
<feature type="compositionally biased region" description="Polar residues" evidence="6">
    <location>
        <begin position="597"/>
        <end position="612"/>
    </location>
</feature>
<evidence type="ECO:0000256" key="5">
    <source>
        <dbReference type="ARBA" id="ARBA00023136"/>
    </source>
</evidence>
<feature type="domain" description="Type IV secretion system coupling protein TraD DNA-binding" evidence="8">
    <location>
        <begin position="169"/>
        <end position="552"/>
    </location>
</feature>
<dbReference type="GO" id="GO:0005886">
    <property type="term" value="C:plasma membrane"/>
    <property type="evidence" value="ECO:0007669"/>
    <property type="project" value="UniProtKB-SubCell"/>
</dbReference>